<evidence type="ECO:0000256" key="2">
    <source>
        <dbReference type="ARBA" id="ARBA00022679"/>
    </source>
</evidence>
<evidence type="ECO:0000256" key="5">
    <source>
        <dbReference type="ARBA" id="ARBA00023180"/>
    </source>
</evidence>
<dbReference type="InterPro" id="IPR024788">
    <property type="entry name" value="Malectin-like_Carb-bd_dom"/>
</dbReference>
<comment type="caution">
    <text evidence="7">The sequence shown here is derived from an EMBL/GenBank/DDBJ whole genome shotgun (WGS) entry which is preliminary data.</text>
</comment>
<keyword evidence="7" id="KW-0675">Receptor</keyword>
<evidence type="ECO:0000313" key="8">
    <source>
        <dbReference type="Proteomes" id="UP001180020"/>
    </source>
</evidence>
<dbReference type="GO" id="GO:0004714">
    <property type="term" value="F:transmembrane receptor protein tyrosine kinase activity"/>
    <property type="evidence" value="ECO:0007669"/>
    <property type="project" value="InterPro"/>
</dbReference>
<keyword evidence="2" id="KW-0808">Transferase</keyword>
<keyword evidence="8" id="KW-1185">Reference proteome</keyword>
<dbReference type="Pfam" id="PF12819">
    <property type="entry name" value="Malectin_like"/>
    <property type="match status" value="1"/>
</dbReference>
<keyword evidence="7" id="KW-0418">Kinase</keyword>
<dbReference type="EMBL" id="JAUJYO010000021">
    <property type="protein sequence ID" value="KAK1283648.1"/>
    <property type="molecule type" value="Genomic_DNA"/>
</dbReference>
<sequence>MNFDYISKEFSVNISSSILNLTFTPSSSNKNAFAFVNGIEIVSMPQIFGNFNNFNKIRLIGSTNDMSATQLIALGTMDKTAFETVARLNVGGQTVSATDDSGLYREWDDDFLYIYGDAVGMTYPNDVAINYPDTVPEYIAPPVVYGTARSMGPNASVNLNYNLTWILTVDTGFYYLVRLHFCEIAYPITQINMRVFDVFINNHTAINDFDVIREGGFGVPIYRDIIVLIPNTRASSQQDIWIALHPDISSKPVYYDAELNGIEIFKLRSRATSLVKTRPHCHRRRST</sequence>
<keyword evidence="5" id="KW-0325">Glycoprotein</keyword>
<evidence type="ECO:0000313" key="7">
    <source>
        <dbReference type="EMBL" id="KAK1283648.1"/>
    </source>
</evidence>
<accession>A0AAV9C3F1</accession>
<dbReference type="FunFam" id="2.60.120.430:FF:000007">
    <property type="entry name" value="FERONIA receptor-like kinase"/>
    <property type="match status" value="1"/>
</dbReference>
<reference evidence="7" key="2">
    <citation type="submission" date="2023-06" db="EMBL/GenBank/DDBJ databases">
        <authorList>
            <person name="Ma L."/>
            <person name="Liu K.-W."/>
            <person name="Li Z."/>
            <person name="Hsiao Y.-Y."/>
            <person name="Qi Y."/>
            <person name="Fu T."/>
            <person name="Tang G."/>
            <person name="Zhang D."/>
            <person name="Sun W.-H."/>
            <person name="Liu D.-K."/>
            <person name="Li Y."/>
            <person name="Chen G.-Z."/>
            <person name="Liu X.-D."/>
            <person name="Liao X.-Y."/>
            <person name="Jiang Y.-T."/>
            <person name="Yu X."/>
            <person name="Hao Y."/>
            <person name="Huang J."/>
            <person name="Zhao X.-W."/>
            <person name="Ke S."/>
            <person name="Chen Y.-Y."/>
            <person name="Wu W.-L."/>
            <person name="Hsu J.-L."/>
            <person name="Lin Y.-F."/>
            <person name="Huang M.-D."/>
            <person name="Li C.-Y."/>
            <person name="Huang L."/>
            <person name="Wang Z.-W."/>
            <person name="Zhao X."/>
            <person name="Zhong W.-Y."/>
            <person name="Peng D.-H."/>
            <person name="Ahmad S."/>
            <person name="Lan S."/>
            <person name="Zhang J.-S."/>
            <person name="Tsai W.-C."/>
            <person name="Van De Peer Y."/>
            <person name="Liu Z.-J."/>
        </authorList>
    </citation>
    <scope>NUCLEOTIDE SEQUENCE</scope>
    <source>
        <strain evidence="7">CP</strain>
        <tissue evidence="7">Leaves</tissue>
    </source>
</reference>
<proteinExistence type="predicted"/>
<reference evidence="7" key="1">
    <citation type="journal article" date="2023" name="Nat. Commun.">
        <title>Diploid and tetraploid genomes of Acorus and the evolution of monocots.</title>
        <authorList>
            <person name="Ma L."/>
            <person name="Liu K.W."/>
            <person name="Li Z."/>
            <person name="Hsiao Y.Y."/>
            <person name="Qi Y."/>
            <person name="Fu T."/>
            <person name="Tang G.D."/>
            <person name="Zhang D."/>
            <person name="Sun W.H."/>
            <person name="Liu D.K."/>
            <person name="Li Y."/>
            <person name="Chen G.Z."/>
            <person name="Liu X.D."/>
            <person name="Liao X.Y."/>
            <person name="Jiang Y.T."/>
            <person name="Yu X."/>
            <person name="Hao Y."/>
            <person name="Huang J."/>
            <person name="Zhao X.W."/>
            <person name="Ke S."/>
            <person name="Chen Y.Y."/>
            <person name="Wu W.L."/>
            <person name="Hsu J.L."/>
            <person name="Lin Y.F."/>
            <person name="Huang M.D."/>
            <person name="Li C.Y."/>
            <person name="Huang L."/>
            <person name="Wang Z.W."/>
            <person name="Zhao X."/>
            <person name="Zhong W.Y."/>
            <person name="Peng D.H."/>
            <person name="Ahmad S."/>
            <person name="Lan S."/>
            <person name="Zhang J.S."/>
            <person name="Tsai W.C."/>
            <person name="Van de Peer Y."/>
            <person name="Liu Z.J."/>
        </authorList>
    </citation>
    <scope>NUCLEOTIDE SEQUENCE</scope>
    <source>
        <strain evidence="7">CP</strain>
    </source>
</reference>
<organism evidence="7 8">
    <name type="scientific">Acorus calamus</name>
    <name type="common">Sweet flag</name>
    <dbReference type="NCBI Taxonomy" id="4465"/>
    <lineage>
        <taxon>Eukaryota</taxon>
        <taxon>Viridiplantae</taxon>
        <taxon>Streptophyta</taxon>
        <taxon>Embryophyta</taxon>
        <taxon>Tracheophyta</taxon>
        <taxon>Spermatophyta</taxon>
        <taxon>Magnoliopsida</taxon>
        <taxon>Liliopsida</taxon>
        <taxon>Acoraceae</taxon>
        <taxon>Acorus</taxon>
    </lineage>
</organism>
<dbReference type="Proteomes" id="UP001180020">
    <property type="component" value="Unassembled WGS sequence"/>
</dbReference>
<name>A0AAV9C3F1_ACOCL</name>
<keyword evidence="3" id="KW-0547">Nucleotide-binding</keyword>
<gene>
    <name evidence="7" type="primary">FER</name>
    <name evidence="7" type="ORF">QJS10_CPB21g01791</name>
</gene>
<dbReference type="AlphaFoldDB" id="A0AAV9C3F1"/>
<evidence type="ECO:0000259" key="6">
    <source>
        <dbReference type="Pfam" id="PF12819"/>
    </source>
</evidence>
<evidence type="ECO:0000256" key="1">
    <source>
        <dbReference type="ARBA" id="ARBA00004479"/>
    </source>
</evidence>
<dbReference type="InterPro" id="IPR045272">
    <property type="entry name" value="ANXUR1/2-like"/>
</dbReference>
<dbReference type="PANTHER" id="PTHR34590:SF5">
    <property type="entry name" value="OS04G0586500 PROTEIN"/>
    <property type="match status" value="1"/>
</dbReference>
<dbReference type="GO" id="GO:0016020">
    <property type="term" value="C:membrane"/>
    <property type="evidence" value="ECO:0007669"/>
    <property type="project" value="UniProtKB-SubCell"/>
</dbReference>
<comment type="subcellular location">
    <subcellularLocation>
        <location evidence="1">Membrane</location>
        <topology evidence="1">Single-pass type I membrane protein</topology>
    </subcellularLocation>
</comment>
<dbReference type="Gene3D" id="2.60.120.430">
    <property type="entry name" value="Galactose-binding lectin"/>
    <property type="match status" value="1"/>
</dbReference>
<evidence type="ECO:0000256" key="4">
    <source>
        <dbReference type="ARBA" id="ARBA00022840"/>
    </source>
</evidence>
<protein>
    <submittedName>
        <fullName evidence="7">Receptor-like protein kinase FERONIA</fullName>
    </submittedName>
</protein>
<feature type="domain" description="Malectin-like" evidence="6">
    <location>
        <begin position="18"/>
        <end position="266"/>
    </location>
</feature>
<evidence type="ECO:0000256" key="3">
    <source>
        <dbReference type="ARBA" id="ARBA00022741"/>
    </source>
</evidence>
<dbReference type="PANTHER" id="PTHR34590">
    <property type="entry name" value="OS03G0124300 PROTEIN-RELATED"/>
    <property type="match status" value="1"/>
</dbReference>
<keyword evidence="4" id="KW-0067">ATP-binding</keyword>
<dbReference type="GO" id="GO:0005524">
    <property type="term" value="F:ATP binding"/>
    <property type="evidence" value="ECO:0007669"/>
    <property type="project" value="UniProtKB-KW"/>
</dbReference>